<sequence length="231" mass="25797">VLSPLTTLFHFAVSVYYELATCAPGHRRTWHDDVSIRYRLARLCQCRLSSSTGSTGLPLGRVNPSHVDALPRVRSLKWQGRVVLLVIFLGQYIQATLLLTRRLLSNTAATIDIAMMCMILSGSVALTQSLMISFLNVRWIVTEPIQPCQEKACTLTECVENKNSQSLPSPPVNYTMFGLPVYGGARHVLHLLAGGHLQLMLVLKDDRGLYSIALSLLGIYIFWWCTIRIIV</sequence>
<organism evidence="2 3">
    <name type="scientific">Lophiostoma macrostomum CBS 122681</name>
    <dbReference type="NCBI Taxonomy" id="1314788"/>
    <lineage>
        <taxon>Eukaryota</taxon>
        <taxon>Fungi</taxon>
        <taxon>Dikarya</taxon>
        <taxon>Ascomycota</taxon>
        <taxon>Pezizomycotina</taxon>
        <taxon>Dothideomycetes</taxon>
        <taxon>Pleosporomycetidae</taxon>
        <taxon>Pleosporales</taxon>
        <taxon>Lophiostomataceae</taxon>
        <taxon>Lophiostoma</taxon>
    </lineage>
</organism>
<dbReference type="EMBL" id="MU004300">
    <property type="protein sequence ID" value="KAF2660287.1"/>
    <property type="molecule type" value="Genomic_DNA"/>
</dbReference>
<feature type="non-terminal residue" evidence="2">
    <location>
        <position position="231"/>
    </location>
</feature>
<keyword evidence="1" id="KW-1133">Transmembrane helix</keyword>
<keyword evidence="1" id="KW-0472">Membrane</keyword>
<accession>A0A6A6TM52</accession>
<evidence type="ECO:0000256" key="1">
    <source>
        <dbReference type="SAM" id="Phobius"/>
    </source>
</evidence>
<keyword evidence="1" id="KW-0812">Transmembrane</keyword>
<evidence type="ECO:0000313" key="2">
    <source>
        <dbReference type="EMBL" id="KAF2660287.1"/>
    </source>
</evidence>
<name>A0A6A6TM52_9PLEO</name>
<feature type="transmembrane region" description="Helical" evidence="1">
    <location>
        <begin position="113"/>
        <end position="135"/>
    </location>
</feature>
<gene>
    <name evidence="2" type="ORF">K491DRAFT_574953</name>
</gene>
<reference evidence="2" key="1">
    <citation type="journal article" date="2020" name="Stud. Mycol.">
        <title>101 Dothideomycetes genomes: a test case for predicting lifestyles and emergence of pathogens.</title>
        <authorList>
            <person name="Haridas S."/>
            <person name="Albert R."/>
            <person name="Binder M."/>
            <person name="Bloem J."/>
            <person name="Labutti K."/>
            <person name="Salamov A."/>
            <person name="Andreopoulos B."/>
            <person name="Baker S."/>
            <person name="Barry K."/>
            <person name="Bills G."/>
            <person name="Bluhm B."/>
            <person name="Cannon C."/>
            <person name="Castanera R."/>
            <person name="Culley D."/>
            <person name="Daum C."/>
            <person name="Ezra D."/>
            <person name="Gonzalez J."/>
            <person name="Henrissat B."/>
            <person name="Kuo A."/>
            <person name="Liang C."/>
            <person name="Lipzen A."/>
            <person name="Lutzoni F."/>
            <person name="Magnuson J."/>
            <person name="Mondo S."/>
            <person name="Nolan M."/>
            <person name="Ohm R."/>
            <person name="Pangilinan J."/>
            <person name="Park H.-J."/>
            <person name="Ramirez L."/>
            <person name="Alfaro M."/>
            <person name="Sun H."/>
            <person name="Tritt A."/>
            <person name="Yoshinaga Y."/>
            <person name="Zwiers L.-H."/>
            <person name="Turgeon B."/>
            <person name="Goodwin S."/>
            <person name="Spatafora J."/>
            <person name="Crous P."/>
            <person name="Grigoriev I."/>
        </authorList>
    </citation>
    <scope>NUCLEOTIDE SEQUENCE</scope>
    <source>
        <strain evidence="2">CBS 122681</strain>
    </source>
</reference>
<evidence type="ECO:0000313" key="3">
    <source>
        <dbReference type="Proteomes" id="UP000799324"/>
    </source>
</evidence>
<feature type="transmembrane region" description="Helical" evidence="1">
    <location>
        <begin position="82"/>
        <end position="101"/>
    </location>
</feature>
<keyword evidence="3" id="KW-1185">Reference proteome</keyword>
<protein>
    <submittedName>
        <fullName evidence="2">Uncharacterized protein</fullName>
    </submittedName>
</protein>
<feature type="non-terminal residue" evidence="2">
    <location>
        <position position="1"/>
    </location>
</feature>
<feature type="transmembrane region" description="Helical" evidence="1">
    <location>
        <begin position="209"/>
        <end position="230"/>
    </location>
</feature>
<dbReference type="AlphaFoldDB" id="A0A6A6TM52"/>
<proteinExistence type="predicted"/>
<dbReference type="OrthoDB" id="3681186at2759"/>
<dbReference type="Proteomes" id="UP000799324">
    <property type="component" value="Unassembled WGS sequence"/>
</dbReference>